<name>A0A316GG41_9RHOB</name>
<proteinExistence type="predicted"/>
<keyword evidence="3" id="KW-1185">Reference proteome</keyword>
<protein>
    <submittedName>
        <fullName evidence="2">Uncharacterized protein</fullName>
    </submittedName>
</protein>
<reference evidence="2 3" key="1">
    <citation type="submission" date="2018-05" db="EMBL/GenBank/DDBJ databases">
        <title>Genomic Encyclopedia of Type Strains, Phase IV (KMG-IV): sequencing the most valuable type-strain genomes for metagenomic binning, comparative biology and taxonomic classification.</title>
        <authorList>
            <person name="Goeker M."/>
        </authorList>
    </citation>
    <scope>NUCLEOTIDE SEQUENCE [LARGE SCALE GENOMIC DNA]</scope>
    <source>
        <strain evidence="2 3">DSM 16097</strain>
    </source>
</reference>
<gene>
    <name evidence="2" type="ORF">C7455_107160</name>
</gene>
<accession>A0A316GG41</accession>
<evidence type="ECO:0000313" key="2">
    <source>
        <dbReference type="EMBL" id="PWK59615.1"/>
    </source>
</evidence>
<dbReference type="Proteomes" id="UP000245708">
    <property type="component" value="Unassembled WGS sequence"/>
</dbReference>
<comment type="caution">
    <text evidence="2">The sequence shown here is derived from an EMBL/GenBank/DDBJ whole genome shotgun (WGS) entry which is preliminary data.</text>
</comment>
<sequence length="234" mass="25136">MRLILASATALLMSTLAALAQTGPRVQMADCTSSGCTCRVTDLTVGEIAATANMEVPDDAENQTFLRDPDGNLFWTDMSPDNLDLLYGGQGSCPLQLFEEITPRDGRWFITDVATDASQCPMVGMAAMGGLESHTVSVSWGGRFHPERIFPETQGMVAWSRTGDLSWRGIVVDEEIDGAFARVTFTARLVSPTVIRGESRFAFNLNAPGGMNPASVAAGMGCLTVTTYVARWRG</sequence>
<organism evidence="2 3">
    <name type="scientific">Roseicyclus mahoneyensis</name>
    <dbReference type="NCBI Taxonomy" id="164332"/>
    <lineage>
        <taxon>Bacteria</taxon>
        <taxon>Pseudomonadati</taxon>
        <taxon>Pseudomonadota</taxon>
        <taxon>Alphaproteobacteria</taxon>
        <taxon>Rhodobacterales</taxon>
        <taxon>Roseobacteraceae</taxon>
        <taxon>Roseicyclus</taxon>
    </lineage>
</organism>
<dbReference type="RefSeq" id="WP_109669421.1">
    <property type="nucleotide sequence ID" value="NZ_QGGW01000007.1"/>
</dbReference>
<dbReference type="OrthoDB" id="7837654at2"/>
<dbReference type="AlphaFoldDB" id="A0A316GG41"/>
<dbReference type="EMBL" id="QGGW01000007">
    <property type="protein sequence ID" value="PWK59615.1"/>
    <property type="molecule type" value="Genomic_DNA"/>
</dbReference>
<keyword evidence="1" id="KW-0732">Signal</keyword>
<evidence type="ECO:0000256" key="1">
    <source>
        <dbReference type="SAM" id="SignalP"/>
    </source>
</evidence>
<evidence type="ECO:0000313" key="3">
    <source>
        <dbReference type="Proteomes" id="UP000245708"/>
    </source>
</evidence>
<feature type="signal peptide" evidence="1">
    <location>
        <begin position="1"/>
        <end position="20"/>
    </location>
</feature>
<feature type="chain" id="PRO_5016343618" evidence="1">
    <location>
        <begin position="21"/>
        <end position="234"/>
    </location>
</feature>